<accession>A0ABP1P3N9</accession>
<dbReference type="Proteomes" id="UP001642520">
    <property type="component" value="Unassembled WGS sequence"/>
</dbReference>
<proteinExistence type="predicted"/>
<evidence type="ECO:0000313" key="3">
    <source>
        <dbReference type="Proteomes" id="UP001642520"/>
    </source>
</evidence>
<name>A0ABP1P3N9_XYLVO</name>
<gene>
    <name evidence="2" type="ORF">XYLVIOL_LOCUS8575</name>
</gene>
<reference evidence="2 3" key="1">
    <citation type="submission" date="2024-08" db="EMBL/GenBank/DDBJ databases">
        <authorList>
            <person name="Will J Nash"/>
            <person name="Angela Man"/>
            <person name="Seanna McTaggart"/>
            <person name="Kendall Baker"/>
            <person name="Tom Barker"/>
            <person name="Leah Catchpole"/>
            <person name="Alex Durrant"/>
            <person name="Karim Gharbi"/>
            <person name="Naomi Irish"/>
            <person name="Gemy Kaithakottil"/>
            <person name="Debby Ku"/>
            <person name="Aaliyah Providence"/>
            <person name="Felix Shaw"/>
            <person name="David Swarbreck"/>
            <person name="Chris Watkins"/>
            <person name="Ann M. McCartney"/>
            <person name="Giulio Formenti"/>
            <person name="Alice Mouton"/>
            <person name="Noel Vella"/>
            <person name="Bjorn M von Reumont"/>
            <person name="Adriana Vella"/>
            <person name="Wilfried Haerty"/>
        </authorList>
    </citation>
    <scope>NUCLEOTIDE SEQUENCE [LARGE SCALE GENOMIC DNA]</scope>
</reference>
<evidence type="ECO:0000313" key="2">
    <source>
        <dbReference type="EMBL" id="CAL7947900.1"/>
    </source>
</evidence>
<keyword evidence="1" id="KW-1133">Transmembrane helix</keyword>
<organism evidence="2 3">
    <name type="scientific">Xylocopa violacea</name>
    <name type="common">Violet carpenter bee</name>
    <name type="synonym">Apis violacea</name>
    <dbReference type="NCBI Taxonomy" id="135666"/>
    <lineage>
        <taxon>Eukaryota</taxon>
        <taxon>Metazoa</taxon>
        <taxon>Ecdysozoa</taxon>
        <taxon>Arthropoda</taxon>
        <taxon>Hexapoda</taxon>
        <taxon>Insecta</taxon>
        <taxon>Pterygota</taxon>
        <taxon>Neoptera</taxon>
        <taxon>Endopterygota</taxon>
        <taxon>Hymenoptera</taxon>
        <taxon>Apocrita</taxon>
        <taxon>Aculeata</taxon>
        <taxon>Apoidea</taxon>
        <taxon>Anthophila</taxon>
        <taxon>Apidae</taxon>
        <taxon>Xylocopa</taxon>
        <taxon>Xylocopa</taxon>
    </lineage>
</organism>
<keyword evidence="1" id="KW-0472">Membrane</keyword>
<dbReference type="EMBL" id="CAXAJV020001296">
    <property type="protein sequence ID" value="CAL7947900.1"/>
    <property type="molecule type" value="Genomic_DNA"/>
</dbReference>
<protein>
    <submittedName>
        <fullName evidence="2">Uncharacterized protein</fullName>
    </submittedName>
</protein>
<feature type="transmembrane region" description="Helical" evidence="1">
    <location>
        <begin position="123"/>
        <end position="146"/>
    </location>
</feature>
<evidence type="ECO:0000256" key="1">
    <source>
        <dbReference type="SAM" id="Phobius"/>
    </source>
</evidence>
<comment type="caution">
    <text evidence="2">The sequence shown here is derived from an EMBL/GenBank/DDBJ whole genome shotgun (WGS) entry which is preliminary data.</text>
</comment>
<keyword evidence="1" id="KW-0812">Transmembrane</keyword>
<keyword evidence="3" id="KW-1185">Reference proteome</keyword>
<sequence>MSQINEQNQEGKYGQLARKLVEIASISGRKVVLRRNGQASDASTELLHELGTTDVAIGDVTAEVMITTLGKIPNEMYYLEDVTATPGLTCKMDSQETPAIAHAVMATTEMYRANNEVSGHSSLLIALLTALLVILLLCCITACFVAKSKKKSSFFGNGDMECEPGCTGMSQPLLNKISSTTNKTSISSLRN</sequence>